<feature type="domain" description="PKD" evidence="7">
    <location>
        <begin position="643"/>
        <end position="676"/>
    </location>
</feature>
<dbReference type="Pfam" id="PF18911">
    <property type="entry name" value="PKD_4"/>
    <property type="match status" value="12"/>
</dbReference>
<keyword evidence="5" id="KW-0472">Membrane</keyword>
<feature type="domain" description="PKD" evidence="7">
    <location>
        <begin position="226"/>
        <end position="280"/>
    </location>
</feature>
<protein>
    <submittedName>
        <fullName evidence="8">PKD domain-containing protein</fullName>
    </submittedName>
</protein>
<dbReference type="Proteomes" id="UP001302349">
    <property type="component" value="Chromosome"/>
</dbReference>
<evidence type="ECO:0000256" key="2">
    <source>
        <dbReference type="ARBA" id="ARBA00022692"/>
    </source>
</evidence>
<feature type="domain" description="PKD" evidence="7">
    <location>
        <begin position="722"/>
        <end position="755"/>
    </location>
</feature>
<feature type="domain" description="PKD" evidence="7">
    <location>
        <begin position="880"/>
        <end position="922"/>
    </location>
</feature>
<keyword evidence="9" id="KW-1185">Reference proteome</keyword>
<reference evidence="8 9" key="1">
    <citation type="journal article" date="2023" name="Microbiol. Resour. Announc.">
        <title>Complete Genome Sequence of Imperialibacter roseus strain P4T.</title>
        <authorList>
            <person name="Tizabi D.R."/>
            <person name="Bachvaroff T."/>
            <person name="Hill R.T."/>
        </authorList>
    </citation>
    <scope>NUCLEOTIDE SEQUENCE [LARGE SCALE GENOMIC DNA]</scope>
    <source>
        <strain evidence="8 9">P4T</strain>
    </source>
</reference>
<feature type="domain" description="PKD" evidence="7">
    <location>
        <begin position="791"/>
        <end position="842"/>
    </location>
</feature>
<keyword evidence="3" id="KW-0677">Repeat</keyword>
<dbReference type="InterPro" id="IPR022409">
    <property type="entry name" value="PKD/Chitinase_dom"/>
</dbReference>
<organism evidence="8 9">
    <name type="scientific">Imperialibacter roseus</name>
    <dbReference type="NCBI Taxonomy" id="1324217"/>
    <lineage>
        <taxon>Bacteria</taxon>
        <taxon>Pseudomonadati</taxon>
        <taxon>Bacteroidota</taxon>
        <taxon>Cytophagia</taxon>
        <taxon>Cytophagales</taxon>
        <taxon>Flammeovirgaceae</taxon>
        <taxon>Imperialibacter</taxon>
    </lineage>
</organism>
<feature type="domain" description="PKD" evidence="7">
    <location>
        <begin position="383"/>
        <end position="439"/>
    </location>
</feature>
<feature type="domain" description="PKD" evidence="7">
    <location>
        <begin position="563"/>
        <end position="597"/>
    </location>
</feature>
<dbReference type="RefSeq" id="WP_317491622.1">
    <property type="nucleotide sequence ID" value="NZ_CP136051.1"/>
</dbReference>
<comment type="subcellular location">
    <subcellularLocation>
        <location evidence="1">Membrane</location>
        <topology evidence="1">Multi-pass membrane protein</topology>
    </subcellularLocation>
</comment>
<dbReference type="CDD" id="cd00146">
    <property type="entry name" value="PKD"/>
    <property type="match status" value="12"/>
</dbReference>
<dbReference type="Pfam" id="PF13585">
    <property type="entry name" value="CHU_C"/>
    <property type="match status" value="1"/>
</dbReference>
<feature type="domain" description="PKD" evidence="7">
    <location>
        <begin position="284"/>
        <end position="345"/>
    </location>
</feature>
<evidence type="ECO:0000313" key="9">
    <source>
        <dbReference type="Proteomes" id="UP001302349"/>
    </source>
</evidence>
<dbReference type="Gene3D" id="2.60.40.10">
    <property type="entry name" value="Immunoglobulins"/>
    <property type="match status" value="13"/>
</dbReference>
<accession>A0ABZ0IYG7</accession>
<dbReference type="PANTHER" id="PTHR46730">
    <property type="entry name" value="POLYCYSTIN-1"/>
    <property type="match status" value="1"/>
</dbReference>
<evidence type="ECO:0000256" key="4">
    <source>
        <dbReference type="ARBA" id="ARBA00022989"/>
    </source>
</evidence>
<feature type="signal peptide" evidence="6">
    <location>
        <begin position="1"/>
        <end position="22"/>
    </location>
</feature>
<keyword evidence="6" id="KW-0732">Signal</keyword>
<dbReference type="PANTHER" id="PTHR46730:SF4">
    <property type="entry name" value="POLYCYSTIC KIDNEY DISEASE PROTEIN 1-LIKE 1"/>
    <property type="match status" value="1"/>
</dbReference>
<feature type="chain" id="PRO_5046999370" evidence="6">
    <location>
        <begin position="23"/>
        <end position="1267"/>
    </location>
</feature>
<dbReference type="Pfam" id="PF00801">
    <property type="entry name" value="PKD"/>
    <property type="match status" value="1"/>
</dbReference>
<feature type="domain" description="PKD" evidence="7">
    <location>
        <begin position="938"/>
        <end position="1018"/>
    </location>
</feature>
<dbReference type="SMART" id="SM00089">
    <property type="entry name" value="PKD"/>
    <property type="match status" value="13"/>
</dbReference>
<evidence type="ECO:0000256" key="3">
    <source>
        <dbReference type="ARBA" id="ARBA00022737"/>
    </source>
</evidence>
<evidence type="ECO:0000313" key="8">
    <source>
        <dbReference type="EMBL" id="WOK08995.1"/>
    </source>
</evidence>
<dbReference type="PROSITE" id="PS50093">
    <property type="entry name" value="PKD"/>
    <property type="match status" value="13"/>
</dbReference>
<dbReference type="EMBL" id="CP136051">
    <property type="protein sequence ID" value="WOK08995.1"/>
    <property type="molecule type" value="Genomic_DNA"/>
</dbReference>
<feature type="domain" description="PKD" evidence="7">
    <location>
        <begin position="461"/>
        <end position="529"/>
    </location>
</feature>
<feature type="domain" description="PKD" evidence="7">
    <location>
        <begin position="23"/>
        <end position="101"/>
    </location>
</feature>
<sequence length="1267" mass="137005">MRRSFMKYLLFSLCLAPLSCLAQSVDFSIDFSEGCVPLTVNFTDISTASPITDYQWTFGNGNSSVLQNPSAVYTGAGTFQVTLVAKSGAATLGTKTMDIVVHDKPSIDFSFSPVEGCSPLPVSFVAESLTAGNTLQSFEWVFGDGSSSNEEAPTNTYQSQGDYSVTLVAKDQFGCESTVSKSAIIKAFGIKATIGADKTVLCETPAQVSFSAAVTGSGVTGTGAAGTGQNIGYKWDFGDGSTSTAQNPPHTYSTAGDYKVTMTATDEKGCQDSQELSVVIGSGTGISFTASASQTCVGNQVYFIETSDKTILSRHWDFGNGKTSDAASPVTTFSEPGKYQVVLTAQLQGQACEAKTVKEIIVGADAAPSFTAQQKCSLQIQFSNSSTNSTRWSWNFGDGMTSEDESPIHAYAAPGLYQVTLTSYSSAGCEALLSQEVEVVHIVNTKILPEDQQSCSEISLSGCAPFTLPFTSATEASESYSLLWTFGDNTSTTEANPTHVFDQPGNYEVVLLATSASGCTSRKEVAVVVSSTVPTAAFTVSKQVVCAWEPINFTSESLNATFYCWDFGDSTGTIEENPIHSYERPGLYTVKLKAKNAGCEDEIVKTELIEVLNPFVDFDFSKSCNDPNMISISNFSSDYDGITWEFGDGTKSNEIAPSHTYPGRGTYTLKATAFNNETSCVVSVEQGVSIYNVRADFSTTDTTICKGIPVQFNDASIDAEHWVWTFPDGTRSDVTNPMQTYYDAGYFGAELTVTDPDECTSTIKKEDVIRVLDIDGAFSFITNNKCDSLVVNFKDFSRGSPGIVAWEWDFGDGGSSTSQNPVHAYYGEMNYNIGLTLTNTEGTCSIFRENVISFVKPVPRFMTEADAYCVNDTLTLENISMNAVSYSWELGDGSTSTELGPVVSYNTPGSYTIKLLAQDVDGCLSKEPAIKEVIVAQPQAKFEAVNTFTECPPLITTFQDKSGEGIASYQWDFGDGQTSALAQPVVTYLIPGDYSVSLSVVDEYGCMSTVTKDTIVSVGGPYGSLDFDSLSTCEGFDILFEAHGTNTSTYRWDFGDGDVVDTQSNSINRAYDEAGNYFLNLVFINSQGCTVPYQVSPAIAVAPGPESDFTISEMYPFTHEEVVVSVTEDSDSLAYFWLVDGIEWEGNEVAVSFENYGDNDVTLFTKDTVGCGSAVVHSFFVQEEVTDLPNAFSPNNDSFNNSLYLPGVENGLWTLEIYSRSGTQVFRMERYANDWEGGELAAGVYFYQLANELRPEKKMKGYLHLVR</sequence>
<dbReference type="InterPro" id="IPR000601">
    <property type="entry name" value="PKD_dom"/>
</dbReference>
<evidence type="ECO:0000256" key="5">
    <source>
        <dbReference type="ARBA" id="ARBA00023136"/>
    </source>
</evidence>
<dbReference type="InterPro" id="IPR035986">
    <property type="entry name" value="PKD_dom_sf"/>
</dbReference>
<name>A0ABZ0IYG7_9BACT</name>
<dbReference type="InterPro" id="IPR013783">
    <property type="entry name" value="Ig-like_fold"/>
</dbReference>
<evidence type="ECO:0000256" key="1">
    <source>
        <dbReference type="ARBA" id="ARBA00004141"/>
    </source>
</evidence>
<proteinExistence type="predicted"/>
<feature type="domain" description="PKD" evidence="7">
    <location>
        <begin position="105"/>
        <end position="185"/>
    </location>
</feature>
<evidence type="ECO:0000256" key="6">
    <source>
        <dbReference type="SAM" id="SignalP"/>
    </source>
</evidence>
<dbReference type="SUPFAM" id="SSF49299">
    <property type="entry name" value="PKD domain"/>
    <property type="match status" value="13"/>
</dbReference>
<gene>
    <name evidence="8" type="ORF">RT717_10150</name>
</gene>
<keyword evidence="4" id="KW-1133">Transmembrane helix</keyword>
<evidence type="ECO:0000259" key="7">
    <source>
        <dbReference type="PROSITE" id="PS50093"/>
    </source>
</evidence>
<keyword evidence="2" id="KW-0812">Transmembrane</keyword>
<feature type="domain" description="PKD" evidence="7">
    <location>
        <begin position="1041"/>
        <end position="1088"/>
    </location>
</feature>